<evidence type="ECO:0000256" key="3">
    <source>
        <dbReference type="ARBA" id="ARBA00022692"/>
    </source>
</evidence>
<dbReference type="NCBIfam" id="TIGR02228">
    <property type="entry name" value="sigpep_I_arch"/>
    <property type="match status" value="1"/>
</dbReference>
<dbReference type="GO" id="GO:0009003">
    <property type="term" value="F:signal peptidase activity"/>
    <property type="evidence" value="ECO:0007669"/>
    <property type="project" value="UniProtKB-EC"/>
</dbReference>
<dbReference type="GO" id="GO:0006465">
    <property type="term" value="P:signal peptide processing"/>
    <property type="evidence" value="ECO:0007669"/>
    <property type="project" value="UniProtKB-UniRule"/>
</dbReference>
<comment type="function">
    <text evidence="9">Catalytic component of the signal peptidase complex (SPC) which catalyzes the cleavage of N-terminal signal sequences from nascent proteins as they are translocated into the lumen of the endoplasmic reticulum. Specifically cleaves N-terminal signal peptides that contain a hydrophobic alpha-helix (h-region) shorter than 18-20 amino acids.</text>
</comment>
<comment type="subcellular location">
    <subcellularLocation>
        <location evidence="1">Endoplasmic reticulum membrane</location>
        <topology evidence="1">Single-pass type II membrane protein</topology>
    </subcellularLocation>
</comment>
<evidence type="ECO:0000313" key="15">
    <source>
        <dbReference type="Proteomes" id="UP000616114"/>
    </source>
</evidence>
<dbReference type="GO" id="GO:0004252">
    <property type="term" value="F:serine-type endopeptidase activity"/>
    <property type="evidence" value="ECO:0007669"/>
    <property type="project" value="UniProtKB-UniRule"/>
</dbReference>
<evidence type="ECO:0000259" key="13">
    <source>
        <dbReference type="Pfam" id="PF10502"/>
    </source>
</evidence>
<dbReference type="RefSeq" id="WP_188550708.1">
    <property type="nucleotide sequence ID" value="NZ_BMFY01000007.1"/>
</dbReference>
<keyword evidence="4" id="KW-0378">Hydrolase</keyword>
<keyword evidence="8 12" id="KW-0472">Membrane</keyword>
<evidence type="ECO:0000256" key="11">
    <source>
        <dbReference type="SAM" id="MobiDB-lite"/>
    </source>
</evidence>
<feature type="domain" description="Peptidase S26" evidence="13">
    <location>
        <begin position="34"/>
        <end position="103"/>
    </location>
</feature>
<keyword evidence="15" id="KW-1185">Reference proteome</keyword>
<dbReference type="AlphaFoldDB" id="A0A8J2TYM4"/>
<organism evidence="14 15">
    <name type="scientific">Sediminivirga luteola</name>
    <dbReference type="NCBI Taxonomy" id="1774748"/>
    <lineage>
        <taxon>Bacteria</taxon>
        <taxon>Bacillati</taxon>
        <taxon>Actinomycetota</taxon>
        <taxon>Actinomycetes</taxon>
        <taxon>Micrococcales</taxon>
        <taxon>Brevibacteriaceae</taxon>
        <taxon>Sediminivirga</taxon>
    </lineage>
</organism>
<evidence type="ECO:0000256" key="2">
    <source>
        <dbReference type="ARBA" id="ARBA00022670"/>
    </source>
</evidence>
<keyword evidence="2" id="KW-0645">Protease</keyword>
<dbReference type="InterPro" id="IPR036286">
    <property type="entry name" value="LexA/Signal_pep-like_sf"/>
</dbReference>
<dbReference type="Pfam" id="PF10502">
    <property type="entry name" value="Peptidase_S26"/>
    <property type="match status" value="1"/>
</dbReference>
<reference evidence="14" key="1">
    <citation type="journal article" date="2014" name="Int. J. Syst. Evol. Microbiol.">
        <title>Complete genome sequence of Corynebacterium casei LMG S-19264T (=DSM 44701T), isolated from a smear-ripened cheese.</title>
        <authorList>
            <consortium name="US DOE Joint Genome Institute (JGI-PGF)"/>
            <person name="Walter F."/>
            <person name="Albersmeier A."/>
            <person name="Kalinowski J."/>
            <person name="Ruckert C."/>
        </authorList>
    </citation>
    <scope>NUCLEOTIDE SEQUENCE</scope>
    <source>
        <strain evidence="14">CGMCC 1.12785</strain>
    </source>
</reference>
<keyword evidence="7 12" id="KW-1133">Transmembrane helix</keyword>
<evidence type="ECO:0000256" key="4">
    <source>
        <dbReference type="ARBA" id="ARBA00022801"/>
    </source>
</evidence>
<dbReference type="InterPro" id="IPR019533">
    <property type="entry name" value="Peptidase_S26"/>
</dbReference>
<sequence length="192" mass="20421">MMTTPEHTTASGTRRRPQRRRSALGTAWSVLVTVVAVVTIGLTIAAYTGLLGVRAITSSSMQPTLNAGDMIISRTVPAAEAQIGDIATLQHPDGHVVTHRVLANEPDPEGPEGTGRLITMQGDDNDVADPRPYPATEVDVMLIRVPYLGGVFRAVSQPPVSYIALGSLALLLASGFMPARRRSTEAQERPTS</sequence>
<feature type="compositionally biased region" description="Basic residues" evidence="11">
    <location>
        <begin position="13"/>
        <end position="22"/>
    </location>
</feature>
<dbReference type="EMBL" id="BMFY01000007">
    <property type="protein sequence ID" value="GGA16508.1"/>
    <property type="molecule type" value="Genomic_DNA"/>
</dbReference>
<evidence type="ECO:0000256" key="9">
    <source>
        <dbReference type="ARBA" id="ARBA00045533"/>
    </source>
</evidence>
<evidence type="ECO:0000256" key="10">
    <source>
        <dbReference type="NCBIfam" id="TIGR02228"/>
    </source>
</evidence>
<accession>A0A8J2TYM4</accession>
<evidence type="ECO:0000256" key="7">
    <source>
        <dbReference type="ARBA" id="ARBA00022989"/>
    </source>
</evidence>
<reference evidence="14" key="2">
    <citation type="submission" date="2020-09" db="EMBL/GenBank/DDBJ databases">
        <authorList>
            <person name="Sun Q."/>
            <person name="Zhou Y."/>
        </authorList>
    </citation>
    <scope>NUCLEOTIDE SEQUENCE</scope>
    <source>
        <strain evidence="14">CGMCC 1.12785</strain>
    </source>
</reference>
<feature type="region of interest" description="Disordered" evidence="11">
    <location>
        <begin position="1"/>
        <end position="22"/>
    </location>
</feature>
<gene>
    <name evidence="14" type="ORF">GCM10011333_19520</name>
</gene>
<evidence type="ECO:0000256" key="12">
    <source>
        <dbReference type="SAM" id="Phobius"/>
    </source>
</evidence>
<evidence type="ECO:0000256" key="6">
    <source>
        <dbReference type="ARBA" id="ARBA00022968"/>
    </source>
</evidence>
<proteinExistence type="predicted"/>
<keyword evidence="6" id="KW-0735">Signal-anchor</keyword>
<keyword evidence="3 12" id="KW-0812">Transmembrane</keyword>
<evidence type="ECO:0000256" key="5">
    <source>
        <dbReference type="ARBA" id="ARBA00022824"/>
    </source>
</evidence>
<feature type="transmembrane region" description="Helical" evidence="12">
    <location>
        <begin position="23"/>
        <end position="47"/>
    </location>
</feature>
<dbReference type="InterPro" id="IPR019756">
    <property type="entry name" value="Pept_S26A_signal_pept_1_Ser-AS"/>
</dbReference>
<evidence type="ECO:0000313" key="14">
    <source>
        <dbReference type="EMBL" id="GGA16508.1"/>
    </source>
</evidence>
<evidence type="ECO:0000256" key="1">
    <source>
        <dbReference type="ARBA" id="ARBA00004648"/>
    </source>
</evidence>
<dbReference type="SUPFAM" id="SSF51306">
    <property type="entry name" value="LexA/Signal peptidase"/>
    <property type="match status" value="1"/>
</dbReference>
<dbReference type="CDD" id="cd06462">
    <property type="entry name" value="Peptidase_S24_S26"/>
    <property type="match status" value="1"/>
</dbReference>
<name>A0A8J2TYM4_9MICO</name>
<keyword evidence="5" id="KW-0256">Endoplasmic reticulum</keyword>
<dbReference type="PROSITE" id="PS00501">
    <property type="entry name" value="SPASE_I_1"/>
    <property type="match status" value="1"/>
</dbReference>
<dbReference type="EC" id="3.4.21.89" evidence="10"/>
<feature type="compositionally biased region" description="Polar residues" evidence="11">
    <location>
        <begin position="1"/>
        <end position="12"/>
    </location>
</feature>
<evidence type="ECO:0000256" key="8">
    <source>
        <dbReference type="ARBA" id="ARBA00023136"/>
    </source>
</evidence>
<dbReference type="GO" id="GO:0016020">
    <property type="term" value="C:membrane"/>
    <property type="evidence" value="ECO:0007669"/>
    <property type="project" value="UniProtKB-UniRule"/>
</dbReference>
<dbReference type="InterPro" id="IPR001733">
    <property type="entry name" value="Peptidase_S26B"/>
</dbReference>
<dbReference type="Proteomes" id="UP000616114">
    <property type="component" value="Unassembled WGS sequence"/>
</dbReference>
<protein>
    <recommendedName>
        <fullName evidence="10">Signal peptidase I</fullName>
        <ecNumber evidence="10">3.4.21.89</ecNumber>
    </recommendedName>
</protein>
<comment type="caution">
    <text evidence="14">The sequence shown here is derived from an EMBL/GenBank/DDBJ whole genome shotgun (WGS) entry which is preliminary data.</text>
</comment>